<dbReference type="PROSITE" id="PS50007">
    <property type="entry name" value="PIPLC_X_DOMAIN"/>
    <property type="match status" value="1"/>
</dbReference>
<evidence type="ECO:0000256" key="1">
    <source>
        <dbReference type="SAM" id="MobiDB-lite"/>
    </source>
</evidence>
<feature type="region of interest" description="Disordered" evidence="1">
    <location>
        <begin position="590"/>
        <end position="629"/>
    </location>
</feature>
<dbReference type="GO" id="GO:0006629">
    <property type="term" value="P:lipid metabolic process"/>
    <property type="evidence" value="ECO:0007669"/>
    <property type="project" value="InterPro"/>
</dbReference>
<feature type="domain" description="Phosphatidylinositol-specific phospholipase C X" evidence="2">
    <location>
        <begin position="188"/>
        <end position="352"/>
    </location>
</feature>
<feature type="compositionally biased region" description="Pro residues" evidence="1">
    <location>
        <begin position="620"/>
        <end position="629"/>
    </location>
</feature>
<reference evidence="3" key="1">
    <citation type="submission" date="2022-07" db="EMBL/GenBank/DDBJ databases">
        <title>Draft genome sequence of Zalerion maritima ATCC 34329, a (micro)plastics degrading marine fungus.</title>
        <authorList>
            <person name="Paco A."/>
            <person name="Goncalves M.F.M."/>
            <person name="Rocha-Santos T.A.P."/>
            <person name="Alves A."/>
        </authorList>
    </citation>
    <scope>NUCLEOTIDE SEQUENCE</scope>
    <source>
        <strain evidence="3">ATCC 34329</strain>
    </source>
</reference>
<dbReference type="SMART" id="SM00148">
    <property type="entry name" value="PLCXc"/>
    <property type="match status" value="1"/>
</dbReference>
<accession>A0AAD5WRD1</accession>
<dbReference type="InterPro" id="IPR051057">
    <property type="entry name" value="PI-PLC_domain"/>
</dbReference>
<dbReference type="EMBL" id="JAKWBI020000284">
    <property type="protein sequence ID" value="KAJ2897263.1"/>
    <property type="molecule type" value="Genomic_DNA"/>
</dbReference>
<proteinExistence type="predicted"/>
<feature type="compositionally biased region" description="Polar residues" evidence="1">
    <location>
        <begin position="536"/>
        <end position="569"/>
    </location>
</feature>
<dbReference type="SUPFAM" id="SSF51695">
    <property type="entry name" value="PLC-like phosphodiesterases"/>
    <property type="match status" value="2"/>
</dbReference>
<comment type="caution">
    <text evidence="3">The sequence shown here is derived from an EMBL/GenBank/DDBJ whole genome shotgun (WGS) entry which is preliminary data.</text>
</comment>
<dbReference type="InterPro" id="IPR000909">
    <property type="entry name" value="PLipase_C_PInositol-sp_X_dom"/>
</dbReference>
<evidence type="ECO:0000259" key="2">
    <source>
        <dbReference type="SMART" id="SM00148"/>
    </source>
</evidence>
<dbReference type="PANTHER" id="PTHR13593:SF113">
    <property type="entry name" value="SI:DKEY-266F7.9"/>
    <property type="match status" value="1"/>
</dbReference>
<dbReference type="GO" id="GO:0008081">
    <property type="term" value="F:phosphoric diester hydrolase activity"/>
    <property type="evidence" value="ECO:0007669"/>
    <property type="project" value="InterPro"/>
</dbReference>
<organism evidence="3 4">
    <name type="scientific">Zalerion maritima</name>
    <dbReference type="NCBI Taxonomy" id="339359"/>
    <lineage>
        <taxon>Eukaryota</taxon>
        <taxon>Fungi</taxon>
        <taxon>Dikarya</taxon>
        <taxon>Ascomycota</taxon>
        <taxon>Pezizomycotina</taxon>
        <taxon>Sordariomycetes</taxon>
        <taxon>Lulworthiomycetidae</taxon>
        <taxon>Lulworthiales</taxon>
        <taxon>Lulworthiaceae</taxon>
        <taxon>Zalerion</taxon>
    </lineage>
</organism>
<sequence length="721" mass="75604">MLANLTIRNLTPNPWELYSLERAWLSSSQPYDCTEKMQDFSGQVVEPFGLSDVMDAGPPEKEAVWLSFGPPRDTRTGREWGEAGKRLRFRCPPAGKGSVTLERCGDGWSKGKNTNRESVGDGENGVAGLEEEKWTEVAGVYVPQSSSIAMATASGNAAIADSPSANKGGFVALIPTSSLSSWMSHLPDHLPLSALSIPGTHNSHTYFRALPSVRCQAVDIAAQLRNGIRFLDIRVSVSTSPSSTFLGLVHGAFPASLAPRAKTLSGLLEQVYEYLASEEGKGECVMISLKREGVSRGSDYDLARVLGEHYCGNVGSHHGSSGGKGRGGGKWWTNPRLPSLGEARGKCVLVRRFKLKQTPGAHHLGGRKEVGDGTVTDGEDSFGIPVGGGTDGATGSSASLGLGAITKMNARVNGLHMNATGFGINAAAWPDNCHDGICGTADSHGHHLRIQDWYGVGKADNIPKKTRLAMEHLERAASIASPVPATTTSFAATSTTTATVTANGAMTEINMSTTVRGIGGANMGGASASPSDMMHSPSSTSASNPFVPSQTNFLANGNTAPNTSGTNNDSSTDGTMASATTTATSMITVAAHPPSSHSRPRHHHHPKHPHHHAHPNKPNHLPPPTPPPARPLFLNFLTGSNFFTSSCWPERIAAQVNPAMVAYLCTRHAIPGRGSGLGLAVGDGGTGVVVTDWVGKNGDWDLVRLVVGMNARLLASAAGPG</sequence>
<dbReference type="PANTHER" id="PTHR13593">
    <property type="match status" value="1"/>
</dbReference>
<dbReference type="Gene3D" id="3.20.20.190">
    <property type="entry name" value="Phosphatidylinositol (PI) phosphodiesterase"/>
    <property type="match status" value="2"/>
</dbReference>
<evidence type="ECO:0000313" key="3">
    <source>
        <dbReference type="EMBL" id="KAJ2897263.1"/>
    </source>
</evidence>
<feature type="region of interest" description="Disordered" evidence="1">
    <location>
        <begin position="518"/>
        <end position="577"/>
    </location>
</feature>
<dbReference type="AlphaFoldDB" id="A0AAD5WRD1"/>
<evidence type="ECO:0000313" key="4">
    <source>
        <dbReference type="Proteomes" id="UP001201980"/>
    </source>
</evidence>
<dbReference type="Proteomes" id="UP001201980">
    <property type="component" value="Unassembled WGS sequence"/>
</dbReference>
<gene>
    <name evidence="3" type="ORF">MKZ38_004817</name>
</gene>
<dbReference type="InterPro" id="IPR017946">
    <property type="entry name" value="PLC-like_Pdiesterase_TIM-brl"/>
</dbReference>
<protein>
    <submittedName>
        <fullName evidence="3">1-phosphatidylinositol phosphodiesterase-like protein</fullName>
    </submittedName>
</protein>
<keyword evidence="4" id="KW-1185">Reference proteome</keyword>
<feature type="compositionally biased region" description="Basic residues" evidence="1">
    <location>
        <begin position="598"/>
        <end position="617"/>
    </location>
</feature>
<name>A0AAD5WRD1_9PEZI</name>